<evidence type="ECO:0000313" key="2">
    <source>
        <dbReference type="Proteomes" id="UP000030969"/>
    </source>
</evidence>
<dbReference type="EMBL" id="JSYJ01000049">
    <property type="protein sequence ID" value="KHM95168.1"/>
    <property type="molecule type" value="Genomic_DNA"/>
</dbReference>
<evidence type="ECO:0000313" key="1">
    <source>
        <dbReference type="EMBL" id="KHM95168.1"/>
    </source>
</evidence>
<comment type="caution">
    <text evidence="1">The sequence shown here is derived from an EMBL/GenBank/DDBJ whole genome shotgun (WGS) entry which is preliminary data.</text>
</comment>
<sequence>MTIEFIPSLAATLLSVETRYGQPLAEAQVNAIRDKATVMVSSEQAAKIAEDRRGYKDINPKHCWQEWQLLRVQLTPRA</sequence>
<name>A0AAJ0IZ27_9XANT</name>
<reference evidence="1 2" key="1">
    <citation type="submission" date="2014-11" db="EMBL/GenBank/DDBJ databases">
        <title>Draft Genome Sequences of Xanthomonas vesicatoria Strains from the Balkan Peninsula.</title>
        <authorList>
            <person name="Vancheva T."/>
            <person name="Lefeuvre P."/>
            <person name="Bogatzevska N."/>
            <person name="Moncheva P."/>
            <person name="Koebnik R."/>
        </authorList>
    </citation>
    <scope>NUCLEOTIDE SEQUENCE [LARGE SCALE GENOMIC DNA]</scope>
    <source>
        <strain evidence="1 2">53M</strain>
    </source>
</reference>
<organism evidence="1 2">
    <name type="scientific">Xanthomonas vesicatoria</name>
    <dbReference type="NCBI Taxonomy" id="56460"/>
    <lineage>
        <taxon>Bacteria</taxon>
        <taxon>Pseudomonadati</taxon>
        <taxon>Pseudomonadota</taxon>
        <taxon>Gammaproteobacteria</taxon>
        <taxon>Lysobacterales</taxon>
        <taxon>Lysobacteraceae</taxon>
        <taxon>Xanthomonas</taxon>
    </lineage>
</organism>
<protein>
    <submittedName>
        <fullName evidence="1">Uncharacterized protein</fullName>
    </submittedName>
</protein>
<dbReference type="AlphaFoldDB" id="A0AAJ0IZ27"/>
<gene>
    <name evidence="1" type="ORF">OR61_09705</name>
</gene>
<accession>A0AAJ0IZ27</accession>
<proteinExistence type="predicted"/>
<dbReference type="Proteomes" id="UP000030969">
    <property type="component" value="Unassembled WGS sequence"/>
</dbReference>